<keyword evidence="1" id="KW-1133">Transmembrane helix</keyword>
<name>A0A7Z2T1X2_9VIBR</name>
<feature type="transmembrane region" description="Helical" evidence="1">
    <location>
        <begin position="105"/>
        <end position="123"/>
    </location>
</feature>
<protein>
    <submittedName>
        <fullName evidence="2">Uncharacterized protein</fullName>
    </submittedName>
</protein>
<sequence length="139" mass="15275">MTSNIPFMTKSVIGITAVLVANHYWSWFTVSSIEVAVLVGVLMQACLCFFIWLEGFTAKKWQAKGKATVHKIGRGVTSYLSLVGGKFITMGIIGAIFGSSVLMEGYFNGVVVFFGLIFLILGLEKVVEKFFYQTPVSNN</sequence>
<keyword evidence="1" id="KW-0812">Transmembrane</keyword>
<accession>A0A7Z2T1X2</accession>
<dbReference type="KEGG" id="vas:GT360_04615"/>
<feature type="transmembrane region" description="Helical" evidence="1">
    <location>
        <begin position="37"/>
        <end position="58"/>
    </location>
</feature>
<feature type="transmembrane region" description="Helical" evidence="1">
    <location>
        <begin position="79"/>
        <end position="99"/>
    </location>
</feature>
<dbReference type="RefSeq" id="WP_164647736.1">
    <property type="nucleotide sequence ID" value="NZ_CP047475.1"/>
</dbReference>
<keyword evidence="1" id="KW-0472">Membrane</keyword>
<feature type="transmembrane region" description="Helical" evidence="1">
    <location>
        <begin position="7"/>
        <end position="25"/>
    </location>
</feature>
<gene>
    <name evidence="2" type="ORF">GT360_04615</name>
</gene>
<reference evidence="2 3" key="1">
    <citation type="submission" date="2020-01" db="EMBL/GenBank/DDBJ databases">
        <title>Whole genome and functional gene identification of agarase of Vibrio HN897.</title>
        <authorList>
            <person name="Liu Y."/>
            <person name="Zhao Z."/>
        </authorList>
    </citation>
    <scope>NUCLEOTIDE SEQUENCE [LARGE SCALE GENOMIC DNA]</scope>
    <source>
        <strain evidence="2 3">HN897</strain>
    </source>
</reference>
<dbReference type="EMBL" id="CP047475">
    <property type="protein sequence ID" value="QIA62841.1"/>
    <property type="molecule type" value="Genomic_DNA"/>
</dbReference>
<evidence type="ECO:0000313" key="3">
    <source>
        <dbReference type="Proteomes" id="UP000464262"/>
    </source>
</evidence>
<dbReference type="Proteomes" id="UP000464262">
    <property type="component" value="Chromosome 1"/>
</dbReference>
<organism evidence="2 3">
    <name type="scientific">Vibrio astriarenae</name>
    <dbReference type="NCBI Taxonomy" id="1481923"/>
    <lineage>
        <taxon>Bacteria</taxon>
        <taxon>Pseudomonadati</taxon>
        <taxon>Pseudomonadota</taxon>
        <taxon>Gammaproteobacteria</taxon>
        <taxon>Vibrionales</taxon>
        <taxon>Vibrionaceae</taxon>
        <taxon>Vibrio</taxon>
    </lineage>
</organism>
<evidence type="ECO:0000313" key="2">
    <source>
        <dbReference type="EMBL" id="QIA62841.1"/>
    </source>
</evidence>
<keyword evidence="3" id="KW-1185">Reference proteome</keyword>
<evidence type="ECO:0000256" key="1">
    <source>
        <dbReference type="SAM" id="Phobius"/>
    </source>
</evidence>
<dbReference type="AlphaFoldDB" id="A0A7Z2T1X2"/>
<proteinExistence type="predicted"/>